<evidence type="ECO:0000256" key="6">
    <source>
        <dbReference type="SAM" id="Phobius"/>
    </source>
</evidence>
<dbReference type="GeneID" id="89992737"/>
<feature type="transmembrane region" description="Helical" evidence="6">
    <location>
        <begin position="50"/>
        <end position="70"/>
    </location>
</feature>
<dbReference type="InterPro" id="IPR001248">
    <property type="entry name" value="Pur-cyt_permease"/>
</dbReference>
<feature type="transmembrane region" description="Helical" evidence="6">
    <location>
        <begin position="179"/>
        <end position="199"/>
    </location>
</feature>
<feature type="transmembrane region" description="Helical" evidence="6">
    <location>
        <begin position="211"/>
        <end position="228"/>
    </location>
</feature>
<dbReference type="RefSeq" id="XP_064723839.1">
    <property type="nucleotide sequence ID" value="XM_064867767.1"/>
</dbReference>
<feature type="transmembrane region" description="Helical" evidence="6">
    <location>
        <begin position="248"/>
        <end position="266"/>
    </location>
</feature>
<dbReference type="Pfam" id="PF02133">
    <property type="entry name" value="Transp_cyt_pur"/>
    <property type="match status" value="1"/>
</dbReference>
<feature type="transmembrane region" description="Helical" evidence="6">
    <location>
        <begin position="402"/>
        <end position="426"/>
    </location>
</feature>
<evidence type="ECO:0000256" key="1">
    <source>
        <dbReference type="ARBA" id="ARBA00004141"/>
    </source>
</evidence>
<dbReference type="PANTHER" id="PTHR30618">
    <property type="entry name" value="NCS1 FAMILY PURINE/PYRIMIDINE TRANSPORTER"/>
    <property type="match status" value="1"/>
</dbReference>
<keyword evidence="8" id="KW-1185">Reference proteome</keyword>
<evidence type="ECO:0000256" key="5">
    <source>
        <dbReference type="ARBA" id="ARBA00023136"/>
    </source>
</evidence>
<evidence type="ECO:0008006" key="9">
    <source>
        <dbReference type="Google" id="ProtNLM"/>
    </source>
</evidence>
<feature type="transmembrane region" description="Helical" evidence="6">
    <location>
        <begin position="114"/>
        <end position="132"/>
    </location>
</feature>
<sequence length="585" mass="64828">MFSVQLSMTDSSLFGTAFWMPKLVVEGSKGREAALENDDLLPIPLERRTWNFTTFSIFWFSAVGTVANWLSGGTFLSYGITVWDGILCNFFGYLLISFFMVINGRAGSVYHIGFPVYCRSSFGVFGSFWPVFNRALSACVWNGVNTVTGGQCIYIFLHSIFPSIAHLPNHMPITSGMTSAQMCGFFLFWFFTGCALFLSVPKWKLLIHAKLVAYFLSCVGMLALALTTSKGVGNTLTAGPTVHGSERAWLIARFTLLSAAGCSTFASNASDWQRNATHRRDPIFGQIFGFPMSNFITTLCGLIVAASSEKAYGTLIWNPLTYLDRILTENYDAKTRAGTAIISIGFAYSALFSCVFENVLPAGNDISSLAPKYLSMKRAFAICMIITVVICPWYLLGSAGIFVTFISSYQIFLFSIVGILLVDYYIISKGRLDLTWMYTADKKGPYYYTFGINWRAILAYCIGAGINFAGFLNNMGVKGLSTGVVRSFYFAFITTGCVSGLSYYLLARFFPQENYKRFKGLKFHEWTEEEVELYVQGASWRILGTAPPEVGMDGVPIVPGSTRSLENVEDMDEKVDTTQVTIIEA</sequence>
<keyword evidence="5 6" id="KW-0472">Membrane</keyword>
<accession>A0ABZ2B757</accession>
<proteinExistence type="inferred from homology"/>
<dbReference type="CDD" id="cd11482">
    <property type="entry name" value="SLC-NCS1sbd_NRT1-like"/>
    <property type="match status" value="1"/>
</dbReference>
<protein>
    <recommendedName>
        <fullName evidence="9">Uridine permease</fullName>
    </recommendedName>
</protein>
<evidence type="ECO:0000256" key="2">
    <source>
        <dbReference type="ARBA" id="ARBA00008974"/>
    </source>
</evidence>
<evidence type="ECO:0000256" key="3">
    <source>
        <dbReference type="ARBA" id="ARBA00022692"/>
    </source>
</evidence>
<evidence type="ECO:0000256" key="4">
    <source>
        <dbReference type="ARBA" id="ARBA00022989"/>
    </source>
</evidence>
<feature type="transmembrane region" description="Helical" evidence="6">
    <location>
        <begin position="337"/>
        <end position="359"/>
    </location>
</feature>
<evidence type="ECO:0000313" key="8">
    <source>
        <dbReference type="Proteomes" id="UP001432216"/>
    </source>
</evidence>
<gene>
    <name evidence="7" type="ORF">IAS62_005968</name>
</gene>
<dbReference type="EMBL" id="CP143816">
    <property type="protein sequence ID" value="WVO24600.1"/>
    <property type="molecule type" value="Genomic_DNA"/>
</dbReference>
<keyword evidence="4 6" id="KW-1133">Transmembrane helix</keyword>
<feature type="transmembrane region" description="Helical" evidence="6">
    <location>
        <begin position="82"/>
        <end position="102"/>
    </location>
</feature>
<comment type="similarity">
    <text evidence="2">Belongs to the purine-cytosine permease (2.A.39) family.</text>
</comment>
<dbReference type="PANTHER" id="PTHR30618:SF1">
    <property type="entry name" value="URIDINE PERMEASE"/>
    <property type="match status" value="1"/>
</dbReference>
<comment type="subcellular location">
    <subcellularLocation>
        <location evidence="1">Membrane</location>
        <topology evidence="1">Multi-pass membrane protein</topology>
    </subcellularLocation>
</comment>
<name>A0ABZ2B757_9TREE</name>
<dbReference type="Gene3D" id="1.10.4160.10">
    <property type="entry name" value="Hydantoin permease"/>
    <property type="match status" value="1"/>
</dbReference>
<dbReference type="Proteomes" id="UP001432216">
    <property type="component" value="Chromosome 11"/>
</dbReference>
<evidence type="ECO:0000313" key="7">
    <source>
        <dbReference type="EMBL" id="WVO24600.1"/>
    </source>
</evidence>
<reference evidence="7 8" key="1">
    <citation type="submission" date="2024-01" db="EMBL/GenBank/DDBJ databases">
        <title>Comparative genomics of Cryptococcus and Kwoniella reveals pathogenesis evolution and contrasting modes of karyotype evolution via chromosome fusion or intercentromeric recombination.</title>
        <authorList>
            <person name="Coelho M.A."/>
            <person name="David-Palma M."/>
            <person name="Shea T."/>
            <person name="Bowers K."/>
            <person name="McGinley-Smith S."/>
            <person name="Mohammad A.W."/>
            <person name="Gnirke A."/>
            <person name="Yurkov A.M."/>
            <person name="Nowrousian M."/>
            <person name="Sun S."/>
            <person name="Cuomo C.A."/>
            <person name="Heitman J."/>
        </authorList>
    </citation>
    <scope>NUCLEOTIDE SEQUENCE [LARGE SCALE GENOMIC DNA]</scope>
    <source>
        <strain evidence="7 8">7685027</strain>
    </source>
</reference>
<feature type="transmembrane region" description="Helical" evidence="6">
    <location>
        <begin position="446"/>
        <end position="468"/>
    </location>
</feature>
<feature type="transmembrane region" description="Helical" evidence="6">
    <location>
        <begin position="379"/>
        <end position="396"/>
    </location>
</feature>
<keyword evidence="3 6" id="KW-0812">Transmembrane</keyword>
<organism evidence="7 8">
    <name type="scientific">Cryptococcus decagattii</name>
    <dbReference type="NCBI Taxonomy" id="1859122"/>
    <lineage>
        <taxon>Eukaryota</taxon>
        <taxon>Fungi</taxon>
        <taxon>Dikarya</taxon>
        <taxon>Basidiomycota</taxon>
        <taxon>Agaricomycotina</taxon>
        <taxon>Tremellomycetes</taxon>
        <taxon>Tremellales</taxon>
        <taxon>Cryptococcaceae</taxon>
        <taxon>Cryptococcus</taxon>
        <taxon>Cryptococcus gattii species complex</taxon>
    </lineage>
</organism>
<dbReference type="InterPro" id="IPR045225">
    <property type="entry name" value="Uracil/uridine/allantoin_perm"/>
</dbReference>
<feature type="transmembrane region" description="Helical" evidence="6">
    <location>
        <begin position="287"/>
        <end position="307"/>
    </location>
</feature>
<feature type="transmembrane region" description="Helical" evidence="6">
    <location>
        <begin position="488"/>
        <end position="507"/>
    </location>
</feature>